<evidence type="ECO:0000313" key="1">
    <source>
        <dbReference type="EMBL" id="SEH43445.1"/>
    </source>
</evidence>
<dbReference type="Proteomes" id="UP000182983">
    <property type="component" value="Unassembled WGS sequence"/>
</dbReference>
<organism evidence="1 2">
    <name type="scientific">Magnetospirillum fulvum</name>
    <name type="common">Rhodospirillum fulvum</name>
    <dbReference type="NCBI Taxonomy" id="1082"/>
    <lineage>
        <taxon>Bacteria</taxon>
        <taxon>Pseudomonadati</taxon>
        <taxon>Pseudomonadota</taxon>
        <taxon>Alphaproteobacteria</taxon>
        <taxon>Rhodospirillales</taxon>
        <taxon>Rhodospirillaceae</taxon>
        <taxon>Magnetospirillum</taxon>
    </lineage>
</organism>
<keyword evidence="2" id="KW-1185">Reference proteome</keyword>
<dbReference type="AlphaFoldDB" id="A0A1H6I3J3"/>
<protein>
    <submittedName>
        <fullName evidence="1">Uncharacterized protein</fullName>
    </submittedName>
</protein>
<proteinExistence type="predicted"/>
<gene>
    <name evidence="1" type="ORF">SAMN04244559_02287</name>
</gene>
<accession>A0A1H6I3J3</accession>
<sequence>MARYAERGEAFSRSDGGYLVTLTSHPLAYVIQQIKWLGVLLASRGMPRWLLESHLDLLYDELSAAIPKRRVKYRKLLKAAERLREARYDWIPQPDFETLAAAFAANSGGGLANAGEMLVSAVCDEFCGIAKAVPSLVVWLGDPARFSAQWCAALDQTLDCARTVATRNGRYPANLEVSMGAA</sequence>
<dbReference type="EMBL" id="FNWO01000009">
    <property type="protein sequence ID" value="SEH43445.1"/>
    <property type="molecule type" value="Genomic_DNA"/>
</dbReference>
<dbReference type="RefSeq" id="WP_074768648.1">
    <property type="nucleotide sequence ID" value="NZ_FNWO01000009.1"/>
</dbReference>
<evidence type="ECO:0000313" key="2">
    <source>
        <dbReference type="Proteomes" id="UP000182983"/>
    </source>
</evidence>
<dbReference type="OrthoDB" id="7350441at2"/>
<reference evidence="2" key="1">
    <citation type="submission" date="2016-10" db="EMBL/GenBank/DDBJ databases">
        <authorList>
            <person name="Varghese N."/>
            <person name="Submissions S."/>
        </authorList>
    </citation>
    <scope>NUCLEOTIDE SEQUENCE [LARGE SCALE GENOMIC DNA]</scope>
    <source>
        <strain evidence="2">DSM 13234</strain>
    </source>
</reference>
<name>A0A1H6I3J3_MAGFU</name>